<reference evidence="1 2" key="1">
    <citation type="journal article" date="2011" name="Int. J. Syst. Evol. Microbiol.">
        <title>Zhongshania antarctica gen. nov., sp. nov. and Zhongshania guokunii sp. nov., gammaproteobacteria respectively isolated from coastal attached (fast) ice and surface seawater of the Antarctic.</title>
        <authorList>
            <person name="Li H.J."/>
            <person name="Zhang X.Y."/>
            <person name="Chen C.X."/>
            <person name="Zhang Y.J."/>
            <person name="Gao Z.M."/>
            <person name="Yu Y."/>
            <person name="Chen X.L."/>
            <person name="Chen B."/>
            <person name="Zhang Y.Z."/>
        </authorList>
    </citation>
    <scope>NUCLEOTIDE SEQUENCE [LARGE SCALE GENOMIC DNA]</scope>
    <source>
        <strain evidence="1 2">R06B22</strain>
    </source>
</reference>
<dbReference type="RefSeq" id="WP_368376451.1">
    <property type="nucleotide sequence ID" value="NZ_JBFRYB010000001.1"/>
</dbReference>
<proteinExistence type="predicted"/>
<dbReference type="PIRSF" id="PIRSF039033">
    <property type="entry name" value="START_dom"/>
    <property type="match status" value="1"/>
</dbReference>
<organism evidence="1 2">
    <name type="scientific">Zhongshania arctica</name>
    <dbReference type="NCBI Taxonomy" id="3238302"/>
    <lineage>
        <taxon>Bacteria</taxon>
        <taxon>Pseudomonadati</taxon>
        <taxon>Pseudomonadota</taxon>
        <taxon>Gammaproteobacteria</taxon>
        <taxon>Cellvibrionales</taxon>
        <taxon>Spongiibacteraceae</taxon>
        <taxon>Zhongshania</taxon>
    </lineage>
</organism>
<protein>
    <submittedName>
        <fullName evidence="1">START domain-containing protein</fullName>
    </submittedName>
</protein>
<evidence type="ECO:0000313" key="2">
    <source>
        <dbReference type="Proteomes" id="UP001557484"/>
    </source>
</evidence>
<dbReference type="InterPro" id="IPR028347">
    <property type="entry name" value="START_dom_prot"/>
</dbReference>
<evidence type="ECO:0000313" key="1">
    <source>
        <dbReference type="EMBL" id="MEX1666371.1"/>
    </source>
</evidence>
<dbReference type="Proteomes" id="UP001557484">
    <property type="component" value="Unassembled WGS sequence"/>
</dbReference>
<dbReference type="EMBL" id="JBFRYB010000001">
    <property type="protein sequence ID" value="MEX1666371.1"/>
    <property type="molecule type" value="Genomic_DNA"/>
</dbReference>
<sequence>MIIMRNTLLMLLAILLFPIAGLAETGEWQLAKEQDGIRVYTRDIAGSGYREFKGEMMVDANINQLLGLLDDTQACPQWMHNCIAPLLLSEASERERYTYMRNDLPWPFGDRELLVHSLINQEPASGAVTITLTGIDDDALPLDAQSKLPAKKKYERAAGLQGFWRFTPEGNRQHVVYQMHIDLGGSPAPALANAQIADTPLYTLINMRKLIELEKYHQFKIPTD</sequence>
<dbReference type="Gene3D" id="3.30.530.20">
    <property type="match status" value="1"/>
</dbReference>
<comment type="caution">
    <text evidence="1">The sequence shown here is derived from an EMBL/GenBank/DDBJ whole genome shotgun (WGS) entry which is preliminary data.</text>
</comment>
<dbReference type="InterPro" id="IPR023393">
    <property type="entry name" value="START-like_dom_sf"/>
</dbReference>
<name>A0ABV3TYL4_9GAMM</name>
<dbReference type="CDD" id="cd08876">
    <property type="entry name" value="START_1"/>
    <property type="match status" value="1"/>
</dbReference>
<accession>A0ABV3TYL4</accession>
<keyword evidence="2" id="KW-1185">Reference proteome</keyword>
<dbReference type="SUPFAM" id="SSF55961">
    <property type="entry name" value="Bet v1-like"/>
    <property type="match status" value="1"/>
</dbReference>
<gene>
    <name evidence="1" type="ORF">AB4875_12835</name>
</gene>